<dbReference type="InterPro" id="IPR040168">
    <property type="entry name" value="Not2/3/5"/>
</dbReference>
<feature type="compositionally biased region" description="Low complexity" evidence="4">
    <location>
        <begin position="180"/>
        <end position="205"/>
    </location>
</feature>
<feature type="region of interest" description="Disordered" evidence="4">
    <location>
        <begin position="1"/>
        <end position="264"/>
    </location>
</feature>
<dbReference type="InterPro" id="IPR007282">
    <property type="entry name" value="NOT2/3/5_C"/>
</dbReference>
<evidence type="ECO:0000256" key="2">
    <source>
        <dbReference type="ARBA" id="ARBA00023015"/>
    </source>
</evidence>
<evidence type="ECO:0000313" key="6">
    <source>
        <dbReference type="EMBL" id="KAK3049875.1"/>
    </source>
</evidence>
<feature type="compositionally biased region" description="Polar residues" evidence="4">
    <location>
        <begin position="60"/>
        <end position="79"/>
    </location>
</feature>
<dbReference type="InterPro" id="IPR038635">
    <property type="entry name" value="CCR4-NOT_su2/3/5_C_sf"/>
</dbReference>
<dbReference type="GO" id="GO:0000289">
    <property type="term" value="P:nuclear-transcribed mRNA poly(A) tail shortening"/>
    <property type="evidence" value="ECO:0007669"/>
    <property type="project" value="UniProtKB-ARBA"/>
</dbReference>
<evidence type="ECO:0000313" key="7">
    <source>
        <dbReference type="Proteomes" id="UP001271007"/>
    </source>
</evidence>
<protein>
    <submittedName>
        <fullName evidence="6">Transcriptional regulator</fullName>
    </submittedName>
</protein>
<dbReference type="Proteomes" id="UP001271007">
    <property type="component" value="Unassembled WGS sequence"/>
</dbReference>
<comment type="similarity">
    <text evidence="1">Belongs to the CNOT2/3/5 family.</text>
</comment>
<dbReference type="PANTHER" id="PTHR23326">
    <property type="entry name" value="CCR4 NOT-RELATED"/>
    <property type="match status" value="1"/>
</dbReference>
<feature type="domain" description="NOT2/NOT3/NOT5 C-terminal" evidence="5">
    <location>
        <begin position="389"/>
        <end position="520"/>
    </location>
</feature>
<reference evidence="6" key="1">
    <citation type="submission" date="2023-04" db="EMBL/GenBank/DDBJ databases">
        <title>Black Yeasts Isolated from many extreme environments.</title>
        <authorList>
            <person name="Coleine C."/>
            <person name="Stajich J.E."/>
            <person name="Selbmann L."/>
        </authorList>
    </citation>
    <scope>NUCLEOTIDE SEQUENCE</scope>
    <source>
        <strain evidence="6">CCFEE 5312</strain>
    </source>
</reference>
<keyword evidence="7" id="KW-1185">Reference proteome</keyword>
<evidence type="ECO:0000256" key="4">
    <source>
        <dbReference type="SAM" id="MobiDB-lite"/>
    </source>
</evidence>
<name>A0AAJ0DGN1_9PEZI</name>
<comment type="caution">
    <text evidence="6">The sequence shown here is derived from an EMBL/GenBank/DDBJ whole genome shotgun (WGS) entry which is preliminary data.</text>
</comment>
<sequence>MANYNPEPHRPVKKKHKRSKKQYLWQTANNFDLPPAASPSPYDGDTELESKADSSVDEAGSTSAQQQPMRTIGMNSYGAQQQPTRQTPRLQNTNKTGLGGTSSGWGGFGMPAAGGFGGLGTAPGLGQPRPQQLSGFAQVMGGGSGQGPIDMSDFPSLSGGPRPQPNNAAAPGWNSSAIRQPSAQPQQQTQPSQARAPSAAPSQQSLDQFDGQRSQQPPIERSGGGDDFPPLGGQLNGDGFGQVNGVSSVVGSGDAQQPRINGQQTQLPLRESNNTYHQTQQTPVPQPSQSQPLQNGQPPPPAASVKKYADMTEDEKWGLQGLMAAFEARRQAESGGIVDDTLPPALRSAVIMGHDLSTLGLDLDSPEPLYPTFTPFQAVGSSNSTFDFHERHMVPDFTLPNAYTVTNVPKITDRMSAFSEETLFSIFYQNPRDMLQERAAFELMQREWRWHKLLRQWLQKDTREASTSSSLPLVDLTNGAPVGTQPIRTSERGEKGVYVFFDAMNWRRERRVLELDYDHLDPVRVAIMGNGVHPANGAPARVMSEVGGVGQASGQGSSQIPGA</sequence>
<keyword evidence="3" id="KW-0804">Transcription</keyword>
<accession>A0AAJ0DGN1</accession>
<dbReference type="GO" id="GO:0030015">
    <property type="term" value="C:CCR4-NOT core complex"/>
    <property type="evidence" value="ECO:0007669"/>
    <property type="project" value="InterPro"/>
</dbReference>
<keyword evidence="2" id="KW-0805">Transcription regulation</keyword>
<gene>
    <name evidence="6" type="primary">CDC36</name>
    <name evidence="6" type="ORF">LTR09_008795</name>
</gene>
<feature type="compositionally biased region" description="Gly residues" evidence="4">
    <location>
        <begin position="97"/>
        <end position="123"/>
    </location>
</feature>
<dbReference type="Pfam" id="PF04153">
    <property type="entry name" value="NOT2_3_5_C"/>
    <property type="match status" value="1"/>
</dbReference>
<feature type="compositionally biased region" description="Basic residues" evidence="4">
    <location>
        <begin position="11"/>
        <end position="21"/>
    </location>
</feature>
<dbReference type="EMBL" id="JAWDJX010000036">
    <property type="protein sequence ID" value="KAK3049875.1"/>
    <property type="molecule type" value="Genomic_DNA"/>
</dbReference>
<organism evidence="6 7">
    <name type="scientific">Extremus antarcticus</name>
    <dbReference type="NCBI Taxonomy" id="702011"/>
    <lineage>
        <taxon>Eukaryota</taxon>
        <taxon>Fungi</taxon>
        <taxon>Dikarya</taxon>
        <taxon>Ascomycota</taxon>
        <taxon>Pezizomycotina</taxon>
        <taxon>Dothideomycetes</taxon>
        <taxon>Dothideomycetidae</taxon>
        <taxon>Mycosphaerellales</taxon>
        <taxon>Extremaceae</taxon>
        <taxon>Extremus</taxon>
    </lineage>
</organism>
<feature type="region of interest" description="Disordered" evidence="4">
    <location>
        <begin position="276"/>
        <end position="309"/>
    </location>
</feature>
<dbReference type="GO" id="GO:0006355">
    <property type="term" value="P:regulation of DNA-templated transcription"/>
    <property type="evidence" value="ECO:0007669"/>
    <property type="project" value="InterPro"/>
</dbReference>
<proteinExistence type="inferred from homology"/>
<evidence type="ECO:0000259" key="5">
    <source>
        <dbReference type="Pfam" id="PF04153"/>
    </source>
</evidence>
<evidence type="ECO:0000256" key="1">
    <source>
        <dbReference type="ARBA" id="ARBA00007682"/>
    </source>
</evidence>
<feature type="compositionally biased region" description="Low complexity" evidence="4">
    <location>
        <begin position="80"/>
        <end position="89"/>
    </location>
</feature>
<dbReference type="Gene3D" id="2.30.30.1020">
    <property type="entry name" value="CCR4-NOT complex subunit 2/3/5, C-terminal domain"/>
    <property type="match status" value="1"/>
</dbReference>
<feature type="compositionally biased region" description="Low complexity" evidence="4">
    <location>
        <begin position="278"/>
        <end position="296"/>
    </location>
</feature>
<feature type="compositionally biased region" description="Polar residues" evidence="4">
    <location>
        <begin position="254"/>
        <end position="264"/>
    </location>
</feature>
<dbReference type="AlphaFoldDB" id="A0AAJ0DGN1"/>
<evidence type="ECO:0000256" key="3">
    <source>
        <dbReference type="ARBA" id="ARBA00023163"/>
    </source>
</evidence>